<comment type="pathway">
    <text evidence="14">Cell wall biogenesis; peptidoglycan biosynthesis.</text>
</comment>
<evidence type="ECO:0000256" key="6">
    <source>
        <dbReference type="ARBA" id="ARBA00022741"/>
    </source>
</evidence>
<keyword evidence="9 14" id="KW-0133">Cell shape</keyword>
<keyword evidence="7 18" id="KW-0067">ATP-binding</keyword>
<name>K2NV09_9HYPH</name>
<evidence type="ECO:0000259" key="19">
    <source>
        <dbReference type="PROSITE" id="PS50975"/>
    </source>
</evidence>
<dbReference type="PROSITE" id="PS00844">
    <property type="entry name" value="DALA_DALA_LIGASE_2"/>
    <property type="match status" value="1"/>
</dbReference>
<dbReference type="GO" id="GO:0071555">
    <property type="term" value="P:cell wall organization"/>
    <property type="evidence" value="ECO:0007669"/>
    <property type="project" value="UniProtKB-KW"/>
</dbReference>
<evidence type="ECO:0000256" key="10">
    <source>
        <dbReference type="ARBA" id="ARBA00022984"/>
    </source>
</evidence>
<dbReference type="Gene3D" id="3.30.1490.20">
    <property type="entry name" value="ATP-grasp fold, A domain"/>
    <property type="match status" value="1"/>
</dbReference>
<keyword evidence="21" id="KW-1185">Reference proteome</keyword>
<keyword evidence="6 16" id="KW-0547">Nucleotide-binding</keyword>
<dbReference type="InterPro" id="IPR011761">
    <property type="entry name" value="ATP-grasp"/>
</dbReference>
<feature type="binding site" evidence="16">
    <location>
        <begin position="217"/>
        <end position="224"/>
    </location>
    <ligand>
        <name>ATP</name>
        <dbReference type="ChEBI" id="CHEBI:30616"/>
    </ligand>
</feature>
<keyword evidence="8 17" id="KW-0460">Magnesium</keyword>
<evidence type="ECO:0000256" key="1">
    <source>
        <dbReference type="ARBA" id="ARBA00001936"/>
    </source>
</evidence>
<dbReference type="AlphaFoldDB" id="K2NV09"/>
<dbReference type="Gene3D" id="3.40.50.20">
    <property type="match status" value="1"/>
</dbReference>
<evidence type="ECO:0000256" key="15">
    <source>
        <dbReference type="PIRSR" id="PIRSR039102-1"/>
    </source>
</evidence>
<dbReference type="GO" id="GO:0008716">
    <property type="term" value="F:D-alanine-D-alanine ligase activity"/>
    <property type="evidence" value="ECO:0007669"/>
    <property type="project" value="UniProtKB-UniRule"/>
</dbReference>
<evidence type="ECO:0000256" key="4">
    <source>
        <dbReference type="ARBA" id="ARBA00022598"/>
    </source>
</evidence>
<dbReference type="InterPro" id="IPR013815">
    <property type="entry name" value="ATP_grasp_subdomain_1"/>
</dbReference>
<keyword evidence="11 17" id="KW-0464">Manganese</keyword>
<evidence type="ECO:0000256" key="14">
    <source>
        <dbReference type="HAMAP-Rule" id="MF_00047"/>
    </source>
</evidence>
<dbReference type="InterPro" id="IPR005905">
    <property type="entry name" value="D_ala_D_ala"/>
</dbReference>
<feature type="domain" description="ATP-grasp" evidence="19">
    <location>
        <begin position="143"/>
        <end position="348"/>
    </location>
</feature>
<dbReference type="SUPFAM" id="SSF56059">
    <property type="entry name" value="Glutathione synthetase ATP-binding domain-like"/>
    <property type="match status" value="1"/>
</dbReference>
<feature type="binding site" evidence="17">
    <location>
        <position position="315"/>
    </location>
    <ligand>
        <name>Mg(2+)</name>
        <dbReference type="ChEBI" id="CHEBI:18420"/>
        <label>1</label>
    </ligand>
</feature>
<keyword evidence="12 14" id="KW-0961">Cell wall biogenesis/degradation</keyword>
<dbReference type="PIRSF" id="PIRSF039102">
    <property type="entry name" value="Ddl/VanB"/>
    <property type="match status" value="1"/>
</dbReference>
<dbReference type="UniPathway" id="UPA00219"/>
<evidence type="ECO:0000256" key="2">
    <source>
        <dbReference type="ARBA" id="ARBA00003921"/>
    </source>
</evidence>
<dbReference type="HAMAP" id="MF_00047">
    <property type="entry name" value="Dala_Dala_lig"/>
    <property type="match status" value="1"/>
</dbReference>
<dbReference type="EMBL" id="AMSI01000009">
    <property type="protein sequence ID" value="EKF41674.1"/>
    <property type="molecule type" value="Genomic_DNA"/>
</dbReference>
<dbReference type="RefSeq" id="WP_009450914.1">
    <property type="nucleotide sequence ID" value="NZ_AMSI01000009.1"/>
</dbReference>
<comment type="cofactor">
    <cofactor evidence="1">
        <name>Mn(2+)</name>
        <dbReference type="ChEBI" id="CHEBI:29035"/>
    </cofactor>
</comment>
<evidence type="ECO:0000256" key="17">
    <source>
        <dbReference type="PIRSR" id="PIRSR039102-3"/>
    </source>
</evidence>
<evidence type="ECO:0000256" key="18">
    <source>
        <dbReference type="PROSITE-ProRule" id="PRU00409"/>
    </source>
</evidence>
<dbReference type="NCBIfam" id="NF002528">
    <property type="entry name" value="PRK01966.1-4"/>
    <property type="match status" value="1"/>
</dbReference>
<feature type="binding site" evidence="16">
    <location>
        <begin position="187"/>
        <end position="188"/>
    </location>
    <ligand>
        <name>ATP</name>
        <dbReference type="ChEBI" id="CHEBI:30616"/>
    </ligand>
</feature>
<gene>
    <name evidence="14 20" type="primary">ddl</name>
    <name evidence="20" type="ORF">NA8A_13694</name>
</gene>
<keyword evidence="10 14" id="KW-0573">Peptidoglycan synthesis</keyword>
<dbReference type="GO" id="GO:0009252">
    <property type="term" value="P:peptidoglycan biosynthetic process"/>
    <property type="evidence" value="ECO:0007669"/>
    <property type="project" value="UniProtKB-UniRule"/>
</dbReference>
<dbReference type="PROSITE" id="PS50975">
    <property type="entry name" value="ATP_GRASP"/>
    <property type="match status" value="1"/>
</dbReference>
<dbReference type="FunFam" id="3.30.470.20:FF:000008">
    <property type="entry name" value="D-alanine--D-alanine ligase"/>
    <property type="match status" value="1"/>
</dbReference>
<evidence type="ECO:0000256" key="12">
    <source>
        <dbReference type="ARBA" id="ARBA00023316"/>
    </source>
</evidence>
<evidence type="ECO:0000256" key="3">
    <source>
        <dbReference type="ARBA" id="ARBA00010871"/>
    </source>
</evidence>
<feature type="active site" evidence="15">
    <location>
        <position position="187"/>
    </location>
</feature>
<dbReference type="InterPro" id="IPR000291">
    <property type="entry name" value="D-Ala_lig_Van_CS"/>
</dbReference>
<accession>K2NV09</accession>
<reference evidence="20 21" key="1">
    <citation type="journal article" date="2012" name="J. Bacteriol.">
        <title>Genome Sequence of Nitratireductor indicus Type Strain C115.</title>
        <authorList>
            <person name="Lai Q."/>
            <person name="Li G."/>
            <person name="Yu Z."/>
            <person name="Shao Z."/>
        </authorList>
    </citation>
    <scope>NUCLEOTIDE SEQUENCE [LARGE SCALE GENOMIC DNA]</scope>
    <source>
        <strain evidence="20 21">C115</strain>
    </source>
</reference>
<dbReference type="Pfam" id="PF07478">
    <property type="entry name" value="Dala_Dala_lig_C"/>
    <property type="match status" value="1"/>
</dbReference>
<dbReference type="EC" id="6.3.2.4" evidence="14"/>
<comment type="cofactor">
    <cofactor evidence="17">
        <name>Mg(2+)</name>
        <dbReference type="ChEBI" id="CHEBI:18420"/>
    </cofactor>
    <cofactor evidence="17">
        <name>Mn(2+)</name>
        <dbReference type="ChEBI" id="CHEBI:29035"/>
    </cofactor>
    <text evidence="17">Binds 2 magnesium or manganese ions per subunit.</text>
</comment>
<evidence type="ECO:0000256" key="11">
    <source>
        <dbReference type="ARBA" id="ARBA00023211"/>
    </source>
</evidence>
<keyword evidence="4 14" id="KW-0436">Ligase</keyword>
<comment type="function">
    <text evidence="2 14">Cell wall formation.</text>
</comment>
<dbReference type="PANTHER" id="PTHR23132:SF25">
    <property type="entry name" value="D-ALANINE--D-ALANINE LIGASE A"/>
    <property type="match status" value="1"/>
</dbReference>
<dbReference type="GO" id="GO:0046872">
    <property type="term" value="F:metal ion binding"/>
    <property type="evidence" value="ECO:0007669"/>
    <property type="project" value="UniProtKB-KW"/>
</dbReference>
<evidence type="ECO:0000256" key="8">
    <source>
        <dbReference type="ARBA" id="ARBA00022842"/>
    </source>
</evidence>
<dbReference type="InterPro" id="IPR016185">
    <property type="entry name" value="PreATP-grasp_dom_sf"/>
</dbReference>
<dbReference type="eggNOG" id="COG1181">
    <property type="taxonomic scope" value="Bacteria"/>
</dbReference>
<comment type="similarity">
    <text evidence="3 14">Belongs to the D-alanine--D-alanine ligase family.</text>
</comment>
<dbReference type="Proteomes" id="UP000007374">
    <property type="component" value="Unassembled WGS sequence"/>
</dbReference>
<feature type="binding site" evidence="17">
    <location>
        <position position="317"/>
    </location>
    <ligand>
        <name>Mg(2+)</name>
        <dbReference type="ChEBI" id="CHEBI:18420"/>
        <label>2</label>
    </ligand>
</feature>
<proteinExistence type="inferred from homology"/>
<comment type="catalytic activity">
    <reaction evidence="13 14">
        <text>2 D-alanine + ATP = D-alanyl-D-alanine + ADP + phosphate + H(+)</text>
        <dbReference type="Rhea" id="RHEA:11224"/>
        <dbReference type="ChEBI" id="CHEBI:15378"/>
        <dbReference type="ChEBI" id="CHEBI:30616"/>
        <dbReference type="ChEBI" id="CHEBI:43474"/>
        <dbReference type="ChEBI" id="CHEBI:57416"/>
        <dbReference type="ChEBI" id="CHEBI:57822"/>
        <dbReference type="ChEBI" id="CHEBI:456216"/>
        <dbReference type="EC" id="6.3.2.4"/>
    </reaction>
</comment>
<evidence type="ECO:0000256" key="9">
    <source>
        <dbReference type="ARBA" id="ARBA00022960"/>
    </source>
</evidence>
<feature type="active site" evidence="15">
    <location>
        <position position="20"/>
    </location>
</feature>
<evidence type="ECO:0000256" key="5">
    <source>
        <dbReference type="ARBA" id="ARBA00022723"/>
    </source>
</evidence>
<comment type="subcellular location">
    <subcellularLocation>
        <location evidence="14">Cytoplasm</location>
    </subcellularLocation>
</comment>
<dbReference type="Pfam" id="PF01820">
    <property type="entry name" value="Dala_Dala_lig_N"/>
    <property type="match status" value="1"/>
</dbReference>
<evidence type="ECO:0000256" key="7">
    <source>
        <dbReference type="ARBA" id="ARBA00022840"/>
    </source>
</evidence>
<evidence type="ECO:0000313" key="21">
    <source>
        <dbReference type="Proteomes" id="UP000007374"/>
    </source>
</evidence>
<feature type="binding site" evidence="17">
    <location>
        <position position="302"/>
    </location>
    <ligand>
        <name>Mg(2+)</name>
        <dbReference type="ChEBI" id="CHEBI:18420"/>
        <label>1</label>
    </ligand>
</feature>
<dbReference type="PATRIC" id="fig|1231190.3.peg.2844"/>
<feature type="binding site" evidence="16">
    <location>
        <begin position="179"/>
        <end position="181"/>
    </location>
    <ligand>
        <name>ATP</name>
        <dbReference type="ChEBI" id="CHEBI:30616"/>
    </ligand>
</feature>
<dbReference type="SUPFAM" id="SSF52440">
    <property type="entry name" value="PreATP-grasp domain"/>
    <property type="match status" value="1"/>
</dbReference>
<dbReference type="InterPro" id="IPR011095">
    <property type="entry name" value="Dala_Dala_lig_C"/>
</dbReference>
<evidence type="ECO:0000256" key="16">
    <source>
        <dbReference type="PIRSR" id="PIRSR039102-2"/>
    </source>
</evidence>
<feature type="binding site" evidence="16">
    <location>
        <begin position="314"/>
        <end position="315"/>
    </location>
    <ligand>
        <name>ATP</name>
        <dbReference type="ChEBI" id="CHEBI:30616"/>
    </ligand>
</feature>
<feature type="active site" evidence="15">
    <location>
        <position position="326"/>
    </location>
</feature>
<dbReference type="Gene3D" id="3.30.470.20">
    <property type="entry name" value="ATP-grasp fold, B domain"/>
    <property type="match status" value="1"/>
</dbReference>
<feature type="binding site" evidence="16">
    <location>
        <position position="139"/>
    </location>
    <ligand>
        <name>ATP</name>
        <dbReference type="ChEBI" id="CHEBI:30616"/>
    </ligand>
</feature>
<dbReference type="GO" id="GO:0008360">
    <property type="term" value="P:regulation of cell shape"/>
    <property type="evidence" value="ECO:0007669"/>
    <property type="project" value="UniProtKB-KW"/>
</dbReference>
<dbReference type="OrthoDB" id="9813261at2"/>
<sequence length="358" mass="37854">MTNSSSRLRIAVLFGGRSAEHDVSVLSATNAVRAMDPEKYDVIPVFITREGVWLLSHFEGGELTQPASGTEICPVPGGRGRLLAIPPEGAPFELPAISALFPVLHGLPGEDGAVQGLAEVALVPLIGCGVLGSATALDKDIAKRLLLQAGLPAARSITIRRGEAPKFAALSGELGLPLFIKPARQGSSVGVSKVTGEDDYLAALELGFRHDGKLLAEEFIKGREIECSVLEDAQGTLFVSRPGEIVTGQSHGFYSYEAKYIDEAGAQLVVPAVLPEAVEAAIRETAGKAFQALGCDAMARVDFFVTEDMRFLVNELNTIPGFTNISMYAKAMAASGIAYPDVIDRLIAHGLTRADRNG</sequence>
<evidence type="ECO:0000256" key="13">
    <source>
        <dbReference type="ARBA" id="ARBA00047614"/>
    </source>
</evidence>
<protein>
    <recommendedName>
        <fullName evidence="14">D-alanine--D-alanine ligase</fullName>
        <ecNumber evidence="14">6.3.2.4</ecNumber>
    </recommendedName>
    <alternativeName>
        <fullName evidence="14">D-Ala-D-Ala ligase</fullName>
    </alternativeName>
    <alternativeName>
        <fullName evidence="14">D-alanylalanine synthetase</fullName>
    </alternativeName>
</protein>
<dbReference type="STRING" id="721133.SAMN05216176_109209"/>
<dbReference type="InterPro" id="IPR011127">
    <property type="entry name" value="Dala_Dala_lig_N"/>
</dbReference>
<feature type="binding site" evidence="17">
    <location>
        <position position="315"/>
    </location>
    <ligand>
        <name>Mg(2+)</name>
        <dbReference type="ChEBI" id="CHEBI:18420"/>
        <label>2</label>
    </ligand>
</feature>
<dbReference type="PANTHER" id="PTHR23132">
    <property type="entry name" value="D-ALANINE--D-ALANINE LIGASE"/>
    <property type="match status" value="1"/>
</dbReference>
<organism evidence="20 21">
    <name type="scientific">Nitratireductor indicus C115</name>
    <dbReference type="NCBI Taxonomy" id="1231190"/>
    <lineage>
        <taxon>Bacteria</taxon>
        <taxon>Pseudomonadati</taxon>
        <taxon>Pseudomonadota</taxon>
        <taxon>Alphaproteobacteria</taxon>
        <taxon>Hyphomicrobiales</taxon>
        <taxon>Phyllobacteriaceae</taxon>
        <taxon>Nitratireductor</taxon>
    </lineage>
</organism>
<dbReference type="PROSITE" id="PS00843">
    <property type="entry name" value="DALA_DALA_LIGASE_1"/>
    <property type="match status" value="1"/>
</dbReference>
<evidence type="ECO:0000313" key="20">
    <source>
        <dbReference type="EMBL" id="EKF41674.1"/>
    </source>
</evidence>
<keyword evidence="5 17" id="KW-0479">Metal-binding</keyword>
<dbReference type="GO" id="GO:0005524">
    <property type="term" value="F:ATP binding"/>
    <property type="evidence" value="ECO:0007669"/>
    <property type="project" value="UniProtKB-UniRule"/>
</dbReference>
<keyword evidence="14" id="KW-0963">Cytoplasm</keyword>
<dbReference type="NCBIfam" id="TIGR01205">
    <property type="entry name" value="D_ala_D_alaTIGR"/>
    <property type="match status" value="1"/>
</dbReference>
<comment type="caution">
    <text evidence="20">The sequence shown here is derived from an EMBL/GenBank/DDBJ whole genome shotgun (WGS) entry which is preliminary data.</text>
</comment>
<dbReference type="GO" id="GO:0005829">
    <property type="term" value="C:cytosol"/>
    <property type="evidence" value="ECO:0007669"/>
    <property type="project" value="TreeGrafter"/>
</dbReference>